<organism evidence="1 2">
    <name type="scientific">Candidatus Bealeia paramacronuclearis</name>
    <dbReference type="NCBI Taxonomy" id="1921001"/>
    <lineage>
        <taxon>Bacteria</taxon>
        <taxon>Pseudomonadati</taxon>
        <taxon>Pseudomonadota</taxon>
        <taxon>Alphaproteobacteria</taxon>
        <taxon>Holosporales</taxon>
        <taxon>Holosporaceae</taxon>
        <taxon>Candidatus Bealeia</taxon>
    </lineage>
</organism>
<dbReference type="EMBL" id="CP133271">
    <property type="protein sequence ID" value="WVX67778.1"/>
    <property type="molecule type" value="Genomic_DNA"/>
</dbReference>
<accession>A0ABZ2C634</accession>
<evidence type="ECO:0000313" key="2">
    <source>
        <dbReference type="Proteomes" id="UP001330434"/>
    </source>
</evidence>
<proteinExistence type="predicted"/>
<keyword evidence="1" id="KW-0614">Plasmid</keyword>
<name>A0ABZ2C634_9PROT</name>
<protein>
    <submittedName>
        <fullName evidence="1">Uncharacterized protein</fullName>
    </submittedName>
</protein>
<dbReference type="Proteomes" id="UP001330434">
    <property type="component" value="Plasmid pBealeia1"/>
</dbReference>
<evidence type="ECO:0000313" key="1">
    <source>
        <dbReference type="EMBL" id="WVX67778.1"/>
    </source>
</evidence>
<dbReference type="RefSeq" id="WP_331256806.1">
    <property type="nucleotide sequence ID" value="NZ_CP133271.1"/>
</dbReference>
<geneLocation type="plasmid" evidence="1 2">
    <name>pBealeia1</name>
</geneLocation>
<sequence length="222" mass="25693">MEQTIPVMAIIEEAYERLGILPELITAQQVKSAIRSLNVMLTSWMNRGLNLWTVREQELPLFPLQVEYSLDPNTCNVLEALLRRELTIGIEEDTVMSPLSRQEWMSLPNKRQRGLPTCYYLDRLIKPKVYVWPAPIAEHKLILSTSIMMDRVERLDESIPLPSRFWEPAMAGLAFYLASKVAPYRIGELEAIYEKTLQKALEEDTEDVPLRLGVTWQEGMTW</sequence>
<keyword evidence="2" id="KW-1185">Reference proteome</keyword>
<gene>
    <name evidence="1" type="ORF">Bealeia1_01997</name>
</gene>
<reference evidence="1 2" key="1">
    <citation type="journal article" date="2024" name="Environ. Microbiol.">
        <title>Novel evolutionary insights on the interactions of the Holosporales (Alphaproteobacteria) with eukaryotic hosts from comparative genomics.</title>
        <authorList>
            <person name="Giovannini M."/>
            <person name="Petroni G."/>
            <person name="Castelli M."/>
        </authorList>
    </citation>
    <scope>NUCLEOTIDE SEQUENCE [LARGE SCALE GENOMIC DNA]</scope>
    <source>
        <strain evidence="1 2">US_Bl 15I1</strain>
    </source>
</reference>